<evidence type="ECO:0000313" key="1">
    <source>
        <dbReference type="EMBL" id="KAF2558166.1"/>
    </source>
</evidence>
<proteinExistence type="predicted"/>
<evidence type="ECO:0000313" key="2">
    <source>
        <dbReference type="Proteomes" id="UP000712281"/>
    </source>
</evidence>
<dbReference type="Proteomes" id="UP000712281">
    <property type="component" value="Unassembled WGS sequence"/>
</dbReference>
<accession>A0A8S9HNY7</accession>
<dbReference type="AlphaFoldDB" id="A0A8S9HNY7"/>
<protein>
    <submittedName>
        <fullName evidence="1">Uncharacterized protein</fullName>
    </submittedName>
</protein>
<sequence length="84" mass="9700">MEVCPILVTDPVMEADFDSSEKLEREKLGTNFYLQIQILVLESLHPVIDTPKVKPALLFMLRNEVGQGEYQIRFAKLWLDEFGC</sequence>
<reference evidence="1" key="1">
    <citation type="submission" date="2019-12" db="EMBL/GenBank/DDBJ databases">
        <title>Genome sequencing and annotation of Brassica cretica.</title>
        <authorList>
            <person name="Studholme D.J."/>
            <person name="Sarris P.F."/>
        </authorList>
    </citation>
    <scope>NUCLEOTIDE SEQUENCE</scope>
    <source>
        <strain evidence="1">PFS-001/15</strain>
        <tissue evidence="1">Leaf</tissue>
    </source>
</reference>
<gene>
    <name evidence="1" type="ORF">F2Q68_00014882</name>
</gene>
<name>A0A8S9HNY7_BRACR</name>
<organism evidence="1 2">
    <name type="scientific">Brassica cretica</name>
    <name type="common">Mustard</name>
    <dbReference type="NCBI Taxonomy" id="69181"/>
    <lineage>
        <taxon>Eukaryota</taxon>
        <taxon>Viridiplantae</taxon>
        <taxon>Streptophyta</taxon>
        <taxon>Embryophyta</taxon>
        <taxon>Tracheophyta</taxon>
        <taxon>Spermatophyta</taxon>
        <taxon>Magnoliopsida</taxon>
        <taxon>eudicotyledons</taxon>
        <taxon>Gunneridae</taxon>
        <taxon>Pentapetalae</taxon>
        <taxon>rosids</taxon>
        <taxon>malvids</taxon>
        <taxon>Brassicales</taxon>
        <taxon>Brassicaceae</taxon>
        <taxon>Brassiceae</taxon>
        <taxon>Brassica</taxon>
    </lineage>
</organism>
<comment type="caution">
    <text evidence="1">The sequence shown here is derived from an EMBL/GenBank/DDBJ whole genome shotgun (WGS) entry which is preliminary data.</text>
</comment>
<dbReference type="EMBL" id="QGKW02001940">
    <property type="protein sequence ID" value="KAF2558166.1"/>
    <property type="molecule type" value="Genomic_DNA"/>
</dbReference>